<dbReference type="Pfam" id="PF16003">
    <property type="entry name" value="DUF4776"/>
    <property type="match status" value="1"/>
</dbReference>
<feature type="domain" description="DUF4776" evidence="2">
    <location>
        <begin position="46"/>
        <end position="122"/>
    </location>
</feature>
<gene>
    <name evidence="4 5" type="primary">LOC113472304</name>
</gene>
<evidence type="ECO:0000313" key="4">
    <source>
        <dbReference type="RefSeq" id="XP_026687791.1"/>
    </source>
</evidence>
<dbReference type="RefSeq" id="XP_026687798.1">
    <property type="nucleotide sequence ID" value="XM_026831997.1"/>
</dbReference>
<protein>
    <submittedName>
        <fullName evidence="4">Uncharacterized protein LOC113472304 isoform X1</fullName>
    </submittedName>
    <submittedName>
        <fullName evidence="5">Uncharacterized protein LOC113472304 isoform X2</fullName>
    </submittedName>
</protein>
<evidence type="ECO:0000313" key="3">
    <source>
        <dbReference type="Proteomes" id="UP000079169"/>
    </source>
</evidence>
<feature type="compositionally biased region" description="Basic and acidic residues" evidence="1">
    <location>
        <begin position="213"/>
        <end position="223"/>
    </location>
</feature>
<sequence length="246" mass="28364">MEKCWTKFFPDVVSLPQSCKAPSPPPQCHPMRQATCPFSEALKLTQNNRTNDKLHKNSIRLLNLAEDFYPKKKVGHKTCVKSIELVPRGKGFMWCSNPNVRAQSKDWRCRKPGEISKEVKAIIDDIKRKKEEMKKKKEIKFQPENTEEEMTASKQKFAERMDLVRTKTIKELRDAPSVEGKHKVAEKCEKKTCTKTEKKKNKCSVEAHYQGKGKSDINKEISKSRSNIIKKSKGKKSKEKKSKGKK</sequence>
<keyword evidence="3" id="KW-1185">Reference proteome</keyword>
<evidence type="ECO:0000256" key="1">
    <source>
        <dbReference type="SAM" id="MobiDB-lite"/>
    </source>
</evidence>
<dbReference type="AlphaFoldDB" id="A0A3Q0JH94"/>
<feature type="compositionally biased region" description="Basic residues" evidence="1">
    <location>
        <begin position="228"/>
        <end position="246"/>
    </location>
</feature>
<proteinExistence type="predicted"/>
<dbReference type="KEGG" id="dci:113472304"/>
<dbReference type="PaxDb" id="121845-A0A3Q0JH94"/>
<name>A0A3Q0JH94_DIACI</name>
<feature type="region of interest" description="Disordered" evidence="1">
    <location>
        <begin position="209"/>
        <end position="246"/>
    </location>
</feature>
<dbReference type="RefSeq" id="XP_026687791.1">
    <property type="nucleotide sequence ID" value="XM_026831990.1"/>
</dbReference>
<organism evidence="3 4">
    <name type="scientific">Diaphorina citri</name>
    <name type="common">Asian citrus psyllid</name>
    <dbReference type="NCBI Taxonomy" id="121845"/>
    <lineage>
        <taxon>Eukaryota</taxon>
        <taxon>Metazoa</taxon>
        <taxon>Ecdysozoa</taxon>
        <taxon>Arthropoda</taxon>
        <taxon>Hexapoda</taxon>
        <taxon>Insecta</taxon>
        <taxon>Pterygota</taxon>
        <taxon>Neoptera</taxon>
        <taxon>Paraneoptera</taxon>
        <taxon>Hemiptera</taxon>
        <taxon>Sternorrhyncha</taxon>
        <taxon>Psylloidea</taxon>
        <taxon>Psyllidae</taxon>
        <taxon>Diaphorininae</taxon>
        <taxon>Diaphorina</taxon>
    </lineage>
</organism>
<dbReference type="GeneID" id="113472304"/>
<evidence type="ECO:0000313" key="5">
    <source>
        <dbReference type="RefSeq" id="XP_026687798.1"/>
    </source>
</evidence>
<dbReference type="InterPro" id="IPR031949">
    <property type="entry name" value="DUF4776"/>
</dbReference>
<dbReference type="Proteomes" id="UP000079169">
    <property type="component" value="Unplaced"/>
</dbReference>
<reference evidence="4 5" key="1">
    <citation type="submission" date="2025-04" db="UniProtKB">
        <authorList>
            <consortium name="RefSeq"/>
        </authorList>
    </citation>
    <scope>IDENTIFICATION</scope>
</reference>
<evidence type="ECO:0000259" key="2">
    <source>
        <dbReference type="Pfam" id="PF16003"/>
    </source>
</evidence>
<accession>A0A3Q0JH94</accession>